<dbReference type="OrthoDB" id="5914180at2759"/>
<sequence>MDEGRKNINARKAMLLKEYQVLLQRSVKSIRENFTEIIRMAKVGEEGQVSRLTEYEHELFEMQIRAANMTHAAEALIKMVTDLKQFLILNDFAYINESITTTAVHSQIAQREFRDKLIAVKEEMTFYLQEAEQEYYNTALMKLFSVFEIECLRIKMTLDEFGTELYLDPWQTFVSIKGKLRKRAFRSPNLAEVVKDYDALASRLLDENCTEYSALCRMNMAKCKNQLGNTDQEAVEYRTAGRLYIRAEKEKESVENRLSMECLYMAMHCYNEAIRLHLSQGQKLLAASLLIELGKELACMQHPEDAIQNFEKAIHLLDTHPHAVGHALRWKLCVETSVGFLADARRTSNFYRQIVESWPNSGFRKLHLNELEIITVMLLLALKPIKSEMNDFEKRVLQRYSDETDEALLSSYEGSLLPNDSYIISVEIYLHLKSFVLAINNNDPSAADIALTAIHHRNVSVYLVDFGLHYCHFVDSGYVVLFCGYSTLWPMNCRSDSKLVHSAGADASLPLRVFIKSLFYNESSVSLEVDSDFKVRDVINAYAYRTGHSEKDEEFVLRFHDHSSLNSEDVLHVLGIYNDEELIISVRGEDSRRSRNSWWWLGSVALLISLVGLTAVSVLFALSGDLPDEFGIIIDAGSSHSGLYIYTWNGRKNKTGVIKQYAPSCSTEDGISSFTDNPTDAGNSLIFCLNNASATVPSKRHSSTAMYLAATAGMRILEIRDPLSSCKIINAVSNTMHSYNFLFKNASIISGIDEGIYGWITLNFLSHRLMNSASKLNDIRPLTIGAMDLGGASTQIIFEINSSEFTERNYSLKLFGETYNLFVDSYLCCGANEVQRIIQAQIVAEDTTNQQPLHPCLPLNYTMNVTSEQIFLMPCSLNQKPNNVLPNYVFRGSSDPHSCLKKIRYMLDTSACSVKKAKIPKPRGEFMAFSGMYWTAKFFNCTSGCSYNKFFENVQNYCEKSWSSIEAAAYPYKKTFLSTYCFTGLYSLTLFKDAYRFSDAQIQKIEFVNEIDSTEIGWTLGFMLNATNQLPEEQPIEHIGLIEFSLITTICCIVFIVGCVFIIFALYRKFH</sequence>
<keyword evidence="6" id="KW-0539">Nucleus</keyword>
<keyword evidence="8" id="KW-0067">ATP-binding</keyword>
<keyword evidence="3 9" id="KW-0378">Hydrolase</keyword>
<dbReference type="SUPFAM" id="SSF48452">
    <property type="entry name" value="TPR-like"/>
    <property type="match status" value="1"/>
</dbReference>
<dbReference type="GO" id="GO:0045134">
    <property type="term" value="F:UDP phosphatase activity"/>
    <property type="evidence" value="ECO:0007669"/>
    <property type="project" value="TreeGrafter"/>
</dbReference>
<dbReference type="GO" id="GO:0005524">
    <property type="term" value="F:ATP binding"/>
    <property type="evidence" value="ECO:0007669"/>
    <property type="project" value="UniProtKB-KW"/>
</dbReference>
<dbReference type="STRING" id="144512.A0A0V0U3C8"/>
<feature type="transmembrane region" description="Helical" evidence="10">
    <location>
        <begin position="1044"/>
        <end position="1067"/>
    </location>
</feature>
<protein>
    <submittedName>
        <fullName evidence="11">Ectonucleoside triphosphate diphosphohydrolase 1</fullName>
    </submittedName>
</protein>
<dbReference type="GO" id="GO:0006357">
    <property type="term" value="P:regulation of transcription by RNA polymerase II"/>
    <property type="evidence" value="ECO:0007669"/>
    <property type="project" value="InterPro"/>
</dbReference>
<evidence type="ECO:0000313" key="12">
    <source>
        <dbReference type="Proteomes" id="UP000055048"/>
    </source>
</evidence>
<comment type="subcellular location">
    <subcellularLocation>
        <location evidence="1">Nucleus</location>
    </subcellularLocation>
</comment>
<dbReference type="Pfam" id="PF01150">
    <property type="entry name" value="GDA1_CD39"/>
    <property type="match status" value="1"/>
</dbReference>
<evidence type="ECO:0000256" key="5">
    <source>
        <dbReference type="ARBA" id="ARBA00023163"/>
    </source>
</evidence>
<evidence type="ECO:0000256" key="7">
    <source>
        <dbReference type="PIRSR" id="PIRSR600407-1"/>
    </source>
</evidence>
<feature type="binding site" evidence="8">
    <location>
        <begin position="791"/>
        <end position="795"/>
    </location>
    <ligand>
        <name>ATP</name>
        <dbReference type="ChEBI" id="CHEBI:30616"/>
    </ligand>
</feature>
<keyword evidence="10" id="KW-0472">Membrane</keyword>
<evidence type="ECO:0000256" key="3">
    <source>
        <dbReference type="ARBA" id="ARBA00022801"/>
    </source>
</evidence>
<evidence type="ECO:0000256" key="6">
    <source>
        <dbReference type="ARBA" id="ARBA00023242"/>
    </source>
</evidence>
<dbReference type="PROSITE" id="PS01238">
    <property type="entry name" value="GDA1_CD39_NTPASE"/>
    <property type="match status" value="1"/>
</dbReference>
<dbReference type="Gene3D" id="3.30.420.40">
    <property type="match status" value="1"/>
</dbReference>
<keyword evidence="8" id="KW-0547">Nucleotide-binding</keyword>
<evidence type="ECO:0000256" key="10">
    <source>
        <dbReference type="SAM" id="Phobius"/>
    </source>
</evidence>
<dbReference type="InterPro" id="IPR011990">
    <property type="entry name" value="TPR-like_helical_dom_sf"/>
</dbReference>
<proteinExistence type="inferred from homology"/>
<reference evidence="11 12" key="1">
    <citation type="submission" date="2015-01" db="EMBL/GenBank/DDBJ databases">
        <title>Evolution of Trichinella species and genotypes.</title>
        <authorList>
            <person name="Korhonen P.K."/>
            <person name="Edoardo P."/>
            <person name="Giuseppe L.R."/>
            <person name="Gasser R.B."/>
        </authorList>
    </citation>
    <scope>NUCLEOTIDE SEQUENCE [LARGE SCALE GENOMIC DNA]</scope>
    <source>
        <strain evidence="11">ISS417</strain>
    </source>
</reference>
<dbReference type="PANTHER" id="PTHR11782">
    <property type="entry name" value="ADENOSINE/GUANOSINE DIPHOSPHATASE"/>
    <property type="match status" value="1"/>
</dbReference>
<evidence type="ECO:0000256" key="1">
    <source>
        <dbReference type="ARBA" id="ARBA00004123"/>
    </source>
</evidence>
<dbReference type="GO" id="GO:0017111">
    <property type="term" value="F:ribonucleoside triphosphate phosphatase activity"/>
    <property type="evidence" value="ECO:0007669"/>
    <property type="project" value="TreeGrafter"/>
</dbReference>
<dbReference type="Gene3D" id="1.25.40.10">
    <property type="entry name" value="Tetratricopeptide repeat domain"/>
    <property type="match status" value="1"/>
</dbReference>
<dbReference type="GO" id="GO:0004382">
    <property type="term" value="F:GDP phosphatase activity"/>
    <property type="evidence" value="ECO:0007669"/>
    <property type="project" value="TreeGrafter"/>
</dbReference>
<dbReference type="InterPro" id="IPR009332">
    <property type="entry name" value="Med22"/>
</dbReference>
<comment type="similarity">
    <text evidence="2 9">Belongs to the GDA1/CD39 NTPase family.</text>
</comment>
<evidence type="ECO:0000256" key="8">
    <source>
        <dbReference type="PIRSR" id="PIRSR600407-2"/>
    </source>
</evidence>
<keyword evidence="10" id="KW-1133">Transmembrane helix</keyword>
<dbReference type="PANTHER" id="PTHR11782:SF83">
    <property type="entry name" value="GUANOSINE-DIPHOSPHATASE"/>
    <property type="match status" value="1"/>
</dbReference>
<organism evidence="11 12">
    <name type="scientific">Trichinella murrelli</name>
    <dbReference type="NCBI Taxonomy" id="144512"/>
    <lineage>
        <taxon>Eukaryota</taxon>
        <taxon>Metazoa</taxon>
        <taxon>Ecdysozoa</taxon>
        <taxon>Nematoda</taxon>
        <taxon>Enoplea</taxon>
        <taxon>Dorylaimia</taxon>
        <taxon>Trichinellida</taxon>
        <taxon>Trichinellidae</taxon>
        <taxon>Trichinella</taxon>
    </lineage>
</organism>
<name>A0A0V0U3C8_9BILA</name>
<comment type="caution">
    <text evidence="11">The sequence shown here is derived from an EMBL/GenBank/DDBJ whole genome shotgun (WGS) entry which is preliminary data.</text>
</comment>
<evidence type="ECO:0000256" key="4">
    <source>
        <dbReference type="ARBA" id="ARBA00023015"/>
    </source>
</evidence>
<evidence type="ECO:0000313" key="11">
    <source>
        <dbReference type="EMBL" id="KRX45778.1"/>
    </source>
</evidence>
<dbReference type="EMBL" id="JYDJ01000069">
    <property type="protein sequence ID" value="KRX45778.1"/>
    <property type="molecule type" value="Genomic_DNA"/>
</dbReference>
<dbReference type="GO" id="GO:0016592">
    <property type="term" value="C:mediator complex"/>
    <property type="evidence" value="ECO:0007669"/>
    <property type="project" value="InterPro"/>
</dbReference>
<dbReference type="Gene3D" id="3.30.420.150">
    <property type="entry name" value="Exopolyphosphatase. Domain 2"/>
    <property type="match status" value="1"/>
</dbReference>
<keyword evidence="4" id="KW-0805">Transcription regulation</keyword>
<keyword evidence="12" id="KW-1185">Reference proteome</keyword>
<dbReference type="InterPro" id="IPR000407">
    <property type="entry name" value="GDA1_CD39_NTPase"/>
</dbReference>
<dbReference type="GO" id="GO:0003712">
    <property type="term" value="F:transcription coregulator activity"/>
    <property type="evidence" value="ECO:0007669"/>
    <property type="project" value="InterPro"/>
</dbReference>
<dbReference type="GO" id="GO:0005886">
    <property type="term" value="C:plasma membrane"/>
    <property type="evidence" value="ECO:0007669"/>
    <property type="project" value="TreeGrafter"/>
</dbReference>
<dbReference type="AlphaFoldDB" id="A0A0V0U3C8"/>
<accession>A0A0V0U3C8</accession>
<dbReference type="GO" id="GO:0009134">
    <property type="term" value="P:nucleoside diphosphate catabolic process"/>
    <property type="evidence" value="ECO:0007669"/>
    <property type="project" value="TreeGrafter"/>
</dbReference>
<evidence type="ECO:0000256" key="9">
    <source>
        <dbReference type="RuleBase" id="RU003833"/>
    </source>
</evidence>
<evidence type="ECO:0000256" key="2">
    <source>
        <dbReference type="ARBA" id="ARBA00009283"/>
    </source>
</evidence>
<keyword evidence="10" id="KW-0812">Transmembrane</keyword>
<dbReference type="Pfam" id="PF06179">
    <property type="entry name" value="Med22"/>
    <property type="match status" value="1"/>
</dbReference>
<gene>
    <name evidence="11" type="primary">LIPT1</name>
    <name evidence="11" type="ORF">T05_11993</name>
</gene>
<feature type="active site" description="Proton acceptor" evidence="7">
    <location>
        <position position="754"/>
    </location>
</feature>
<dbReference type="Proteomes" id="UP000055048">
    <property type="component" value="Unassembled WGS sequence"/>
</dbReference>
<keyword evidence="5" id="KW-0804">Transcription</keyword>